<dbReference type="InterPro" id="IPR000073">
    <property type="entry name" value="AB_hydrolase_1"/>
</dbReference>
<feature type="compositionally biased region" description="Low complexity" evidence="1">
    <location>
        <begin position="40"/>
        <end position="49"/>
    </location>
</feature>
<dbReference type="InterPro" id="IPR050471">
    <property type="entry name" value="AB_hydrolase"/>
</dbReference>
<keyword evidence="4" id="KW-1185">Reference proteome</keyword>
<evidence type="ECO:0000259" key="2">
    <source>
        <dbReference type="Pfam" id="PF00561"/>
    </source>
</evidence>
<name>A0AAD4LMD1_9AGAM</name>
<feature type="region of interest" description="Disordered" evidence="1">
    <location>
        <begin position="271"/>
        <end position="319"/>
    </location>
</feature>
<dbReference type="Pfam" id="PF00561">
    <property type="entry name" value="Abhydrolase_1"/>
    <property type="match status" value="1"/>
</dbReference>
<dbReference type="InterPro" id="IPR029058">
    <property type="entry name" value="AB_hydrolase_fold"/>
</dbReference>
<protein>
    <recommendedName>
        <fullName evidence="2">AB hydrolase-1 domain-containing protein</fullName>
    </recommendedName>
</protein>
<dbReference type="AlphaFoldDB" id="A0AAD4LMD1"/>
<proteinExistence type="predicted"/>
<feature type="compositionally biased region" description="Polar residues" evidence="1">
    <location>
        <begin position="763"/>
        <end position="777"/>
    </location>
</feature>
<feature type="region of interest" description="Disordered" evidence="1">
    <location>
        <begin position="602"/>
        <end position="643"/>
    </location>
</feature>
<feature type="compositionally biased region" description="Low complexity" evidence="1">
    <location>
        <begin position="229"/>
        <end position="246"/>
    </location>
</feature>
<feature type="compositionally biased region" description="Polar residues" evidence="1">
    <location>
        <begin position="602"/>
        <end position="615"/>
    </location>
</feature>
<dbReference type="SUPFAM" id="SSF53474">
    <property type="entry name" value="alpha/beta-Hydrolases"/>
    <property type="match status" value="1"/>
</dbReference>
<feature type="region of interest" description="Disordered" evidence="1">
    <location>
        <begin position="335"/>
        <end position="385"/>
    </location>
</feature>
<comment type="caution">
    <text evidence="3">The sequence shown here is derived from an EMBL/GenBank/DDBJ whole genome shotgun (WGS) entry which is preliminary data.</text>
</comment>
<sequence>MHYPHGRAARSFGASTSTLHSDLSSNSNFANVTINELSGRSDSHLSSSRYTHNDELVPPRRRSRRAPNRTSTEHLSDLSYFRISDSSSLTQIETPPQTPVDFSAAKLYFDPFSVVVSAPISGVETMDALVDGMNNFGTDDLFMGSGGISARSPRPKDRFHPLQQPPLPTPPPGVTLGGGLSRKMSTRSRASRLDDGADAANDADEDDDARPRPRKPPSVRHPTSRPKVTHPTSPPSVTISSSLSRSIDGKPSTVSTTFAVPPSISEIIRAYAPPQQQARSRPSTARDSIRASSHGHQTLYEEVHESEPEPVSAVEEAELVSRTSVDSVAEEVRKTLRNQTTSPVVQAPALSPQPTRSQQSCMSENTSVLGSPRLEGRRTMPSHNDADLAEETPQADLAPPPTQSQAIAEYLRSARLTTLLRLTRSPHASIDNPLVVSLSDLGSTSGYPLVVFLGLGGVRYVSGLYDEMAECLGIRLITIDRWGIGRTEVPKSKTTRGIPEWASAVEEILDLLHIDQCSVMAHSAGAPYALSFANKVPERIRGEIFLLAPWVGGVEGAGYKWLKYVPTGILKTAQAAEWKVQAWMLGKPPTVAYQGIGYDAKSTGSTAPQSMTHTRQSTDRTSKPVPPLPLGAGTRRPSHASSIFSDYDDLRDFEGRFDSRSTLGARSSGSHRSRTVSESKHRPHKSSRGFLTRLKGGTSHPQPQFPPEKSAPSSGRKLKALRSMGSLRGRSSTTQSNKAVVPPRVPPPLTIDADLGFDAFDWSTATSPGDASPQDPSVSPLEPPNRRAAGRRSLSHSAAARPSPPSIPSSPRTSVPSSPTSRSRASITATSAYQAALGNALIVAAHAESSRGTHSDLLQILNHDQQPWGFSYAAYPHTVRVWYGDRDEKIAENAVRWMERTMGPGRCRVQVVRGADHGLMYRSSVVVEVLERVRDIWEDSS</sequence>
<feature type="region of interest" description="Disordered" evidence="1">
    <location>
        <begin position="40"/>
        <end position="75"/>
    </location>
</feature>
<dbReference type="PANTHER" id="PTHR43433">
    <property type="entry name" value="HYDROLASE, ALPHA/BETA FOLD FAMILY PROTEIN"/>
    <property type="match status" value="1"/>
</dbReference>
<feature type="compositionally biased region" description="Pro residues" evidence="1">
    <location>
        <begin position="163"/>
        <end position="173"/>
    </location>
</feature>
<accession>A0AAD4LMD1</accession>
<dbReference type="PANTHER" id="PTHR43433:SF10">
    <property type="entry name" value="AB HYDROLASE-1 DOMAIN-CONTAINING PROTEIN"/>
    <property type="match status" value="1"/>
</dbReference>
<feature type="compositionally biased region" description="Low complexity" evidence="1">
    <location>
        <begin position="809"/>
        <end position="827"/>
    </location>
</feature>
<dbReference type="EMBL" id="JAKELL010000007">
    <property type="protein sequence ID" value="KAH8997459.1"/>
    <property type="molecule type" value="Genomic_DNA"/>
</dbReference>
<dbReference type="Proteomes" id="UP001201163">
    <property type="component" value="Unassembled WGS sequence"/>
</dbReference>
<evidence type="ECO:0000313" key="4">
    <source>
        <dbReference type="Proteomes" id="UP001201163"/>
    </source>
</evidence>
<feature type="region of interest" description="Disordered" evidence="1">
    <location>
        <begin position="144"/>
        <end position="257"/>
    </location>
</feature>
<feature type="compositionally biased region" description="Polar residues" evidence="1">
    <location>
        <begin position="274"/>
        <end position="296"/>
    </location>
</feature>
<feature type="compositionally biased region" description="Basic residues" evidence="1">
    <location>
        <begin position="212"/>
        <end position="228"/>
    </location>
</feature>
<dbReference type="Gene3D" id="3.40.50.1820">
    <property type="entry name" value="alpha/beta hydrolase"/>
    <property type="match status" value="1"/>
</dbReference>
<feature type="compositionally biased region" description="Low complexity" evidence="1">
    <location>
        <begin position="721"/>
        <end position="732"/>
    </location>
</feature>
<feature type="domain" description="AB hydrolase-1" evidence="2">
    <location>
        <begin position="447"/>
        <end position="551"/>
    </location>
</feature>
<gene>
    <name evidence="3" type="ORF">EDB92DRAFT_1792688</name>
</gene>
<organism evidence="3 4">
    <name type="scientific">Lactarius akahatsu</name>
    <dbReference type="NCBI Taxonomy" id="416441"/>
    <lineage>
        <taxon>Eukaryota</taxon>
        <taxon>Fungi</taxon>
        <taxon>Dikarya</taxon>
        <taxon>Basidiomycota</taxon>
        <taxon>Agaricomycotina</taxon>
        <taxon>Agaricomycetes</taxon>
        <taxon>Russulales</taxon>
        <taxon>Russulaceae</taxon>
        <taxon>Lactarius</taxon>
    </lineage>
</organism>
<evidence type="ECO:0000313" key="3">
    <source>
        <dbReference type="EMBL" id="KAH8997459.1"/>
    </source>
</evidence>
<reference evidence="3" key="1">
    <citation type="submission" date="2022-01" db="EMBL/GenBank/DDBJ databases">
        <title>Comparative genomics reveals a dynamic genome evolution in the ectomycorrhizal milk-cap (Lactarius) mushrooms.</title>
        <authorList>
            <consortium name="DOE Joint Genome Institute"/>
            <person name="Lebreton A."/>
            <person name="Tang N."/>
            <person name="Kuo A."/>
            <person name="LaButti K."/>
            <person name="Drula E."/>
            <person name="Barry K."/>
            <person name="Clum A."/>
            <person name="Lipzen A."/>
            <person name="Mousain D."/>
            <person name="Ng V."/>
            <person name="Wang R."/>
            <person name="Wang X."/>
            <person name="Dai Y."/>
            <person name="Henrissat B."/>
            <person name="Grigoriev I.V."/>
            <person name="Guerin-Laguette A."/>
            <person name="Yu F."/>
            <person name="Martin F.M."/>
        </authorList>
    </citation>
    <scope>NUCLEOTIDE SEQUENCE</scope>
    <source>
        <strain evidence="3">QP</strain>
    </source>
</reference>
<evidence type="ECO:0000256" key="1">
    <source>
        <dbReference type="SAM" id="MobiDB-lite"/>
    </source>
</evidence>
<feature type="region of interest" description="Disordered" evidence="1">
    <location>
        <begin position="660"/>
        <end position="827"/>
    </location>
</feature>
<feature type="compositionally biased region" description="Polar residues" evidence="1">
    <location>
        <begin position="352"/>
        <end position="369"/>
    </location>
</feature>